<comment type="similarity">
    <text evidence="4 19">Belongs to the ING family.</text>
</comment>
<dbReference type="EMBL" id="WJQU01000003">
    <property type="protein sequence ID" value="KAJ6640018.1"/>
    <property type="molecule type" value="Genomic_DNA"/>
</dbReference>
<dbReference type="Gene3D" id="6.10.140.1740">
    <property type="match status" value="1"/>
</dbReference>
<keyword evidence="6 21" id="KW-0812">Transmembrane</keyword>
<dbReference type="PANTHER" id="PTHR31322:SF2">
    <property type="entry name" value="E3 UBIQUITIN-PROTEIN LIGASE TM129"/>
    <property type="match status" value="1"/>
</dbReference>
<comment type="function">
    <text evidence="19">Component of an histone acetyltransferase complex.</text>
</comment>
<evidence type="ECO:0000256" key="17">
    <source>
        <dbReference type="PROSITE-ProRule" id="PRU00146"/>
    </source>
</evidence>
<dbReference type="GO" id="GO:0008270">
    <property type="term" value="F:zinc ion binding"/>
    <property type="evidence" value="ECO:0007669"/>
    <property type="project" value="UniProtKB-KW"/>
</dbReference>
<feature type="repeat" description="WD" evidence="18">
    <location>
        <begin position="76"/>
        <end position="117"/>
    </location>
</feature>
<dbReference type="InterPro" id="IPR019786">
    <property type="entry name" value="Zinc_finger_PHD-type_CS"/>
</dbReference>
<feature type="repeat" description="WD" evidence="18">
    <location>
        <begin position="118"/>
        <end position="160"/>
    </location>
</feature>
<keyword evidence="15" id="KW-0804">Transcription</keyword>
<dbReference type="SUPFAM" id="SSF57850">
    <property type="entry name" value="RING/U-box"/>
    <property type="match status" value="1"/>
</dbReference>
<dbReference type="Pfam" id="PF00400">
    <property type="entry name" value="WD40"/>
    <property type="match status" value="7"/>
</dbReference>
<protein>
    <recommendedName>
        <fullName evidence="19">Inhibitor of growth protein</fullName>
    </recommendedName>
</protein>
<evidence type="ECO:0000256" key="18">
    <source>
        <dbReference type="PROSITE-ProRule" id="PRU00221"/>
    </source>
</evidence>
<dbReference type="PROSITE" id="PS50082">
    <property type="entry name" value="WD_REPEATS_2"/>
    <property type="match status" value="7"/>
</dbReference>
<feature type="repeat" description="WD" evidence="18">
    <location>
        <begin position="289"/>
        <end position="323"/>
    </location>
</feature>
<accession>A0A9Q0S1H1</accession>
<evidence type="ECO:0000256" key="1">
    <source>
        <dbReference type="ARBA" id="ARBA00004123"/>
    </source>
</evidence>
<dbReference type="Pfam" id="PF10272">
    <property type="entry name" value="Tmpp129"/>
    <property type="match status" value="1"/>
</dbReference>
<gene>
    <name evidence="24" type="primary">DAW1</name>
    <name evidence="24" type="ORF">Bhyg_12767</name>
</gene>
<keyword evidence="25" id="KW-1185">Reference proteome</keyword>
<dbReference type="PROSITE" id="PS01359">
    <property type="entry name" value="ZF_PHD_1"/>
    <property type="match status" value="1"/>
</dbReference>
<evidence type="ECO:0000256" key="11">
    <source>
        <dbReference type="ARBA" id="ARBA00022853"/>
    </source>
</evidence>
<dbReference type="GO" id="GO:0016567">
    <property type="term" value="P:protein ubiquitination"/>
    <property type="evidence" value="ECO:0007669"/>
    <property type="project" value="InterPro"/>
</dbReference>
<dbReference type="GO" id="GO:0005634">
    <property type="term" value="C:nucleus"/>
    <property type="evidence" value="ECO:0007669"/>
    <property type="project" value="UniProtKB-SubCell"/>
</dbReference>
<organism evidence="24 25">
    <name type="scientific">Pseudolycoriella hygida</name>
    <dbReference type="NCBI Taxonomy" id="35572"/>
    <lineage>
        <taxon>Eukaryota</taxon>
        <taxon>Metazoa</taxon>
        <taxon>Ecdysozoa</taxon>
        <taxon>Arthropoda</taxon>
        <taxon>Hexapoda</taxon>
        <taxon>Insecta</taxon>
        <taxon>Pterygota</taxon>
        <taxon>Neoptera</taxon>
        <taxon>Endopterygota</taxon>
        <taxon>Diptera</taxon>
        <taxon>Nematocera</taxon>
        <taxon>Sciaroidea</taxon>
        <taxon>Sciaridae</taxon>
        <taxon>Pseudolycoriella</taxon>
    </lineage>
</organism>
<evidence type="ECO:0000256" key="8">
    <source>
        <dbReference type="ARBA" id="ARBA00022737"/>
    </source>
</evidence>
<evidence type="ECO:0000313" key="24">
    <source>
        <dbReference type="EMBL" id="KAJ6640018.1"/>
    </source>
</evidence>
<feature type="repeat" description="WD" evidence="18">
    <location>
        <begin position="332"/>
        <end position="373"/>
    </location>
</feature>
<dbReference type="Gene3D" id="2.130.10.10">
    <property type="entry name" value="YVTN repeat-like/Quinoprotein amine dehydrogenase"/>
    <property type="match status" value="2"/>
</dbReference>
<dbReference type="GO" id="GO:0016020">
    <property type="term" value="C:membrane"/>
    <property type="evidence" value="ECO:0007669"/>
    <property type="project" value="UniProtKB-SubCell"/>
</dbReference>
<keyword evidence="12 21" id="KW-1133">Transmembrane helix</keyword>
<evidence type="ECO:0000259" key="22">
    <source>
        <dbReference type="PROSITE" id="PS50016"/>
    </source>
</evidence>
<feature type="domain" description="RING-CH-type" evidence="23">
    <location>
        <begin position="806"/>
        <end position="875"/>
    </location>
</feature>
<evidence type="ECO:0000256" key="14">
    <source>
        <dbReference type="ARBA" id="ARBA00023136"/>
    </source>
</evidence>
<feature type="compositionally biased region" description="Polar residues" evidence="20">
    <location>
        <begin position="1751"/>
        <end position="1763"/>
    </location>
</feature>
<evidence type="ECO:0000256" key="9">
    <source>
        <dbReference type="ARBA" id="ARBA00022771"/>
    </source>
</evidence>
<feature type="transmembrane region" description="Helical" evidence="21">
    <location>
        <begin position="899"/>
        <end position="919"/>
    </location>
</feature>
<dbReference type="CDD" id="cd15585">
    <property type="entry name" value="PHD_ING3"/>
    <property type="match status" value="1"/>
</dbReference>
<comment type="similarity">
    <text evidence="3">Belongs to the TMEM129 family.</text>
</comment>
<dbReference type="PRINTS" id="PR00320">
    <property type="entry name" value="GPROTEINBRPT"/>
</dbReference>
<evidence type="ECO:0000313" key="25">
    <source>
        <dbReference type="Proteomes" id="UP001151699"/>
    </source>
</evidence>
<dbReference type="SMART" id="SM00320">
    <property type="entry name" value="WD40"/>
    <property type="match status" value="8"/>
</dbReference>
<comment type="caution">
    <text evidence="24">The sequence shown here is derived from an EMBL/GenBank/DDBJ whole genome shotgun (WGS) entry which is preliminary data.</text>
</comment>
<dbReference type="InterPro" id="IPR011016">
    <property type="entry name" value="Znf_RING-CH"/>
</dbReference>
<dbReference type="InterPro" id="IPR020472">
    <property type="entry name" value="WD40_PAC1"/>
</dbReference>
<dbReference type="InterPro" id="IPR011011">
    <property type="entry name" value="Znf_FYVE_PHD"/>
</dbReference>
<dbReference type="InterPro" id="IPR001680">
    <property type="entry name" value="WD40_rpt"/>
</dbReference>
<dbReference type="SMART" id="SM00744">
    <property type="entry name" value="RINGv"/>
    <property type="match status" value="1"/>
</dbReference>
<dbReference type="SUPFAM" id="SSF57903">
    <property type="entry name" value="FYVE/PHD zinc finger"/>
    <property type="match status" value="1"/>
</dbReference>
<evidence type="ECO:0000256" key="7">
    <source>
        <dbReference type="ARBA" id="ARBA00022723"/>
    </source>
</evidence>
<feature type="repeat" description="WD" evidence="18">
    <location>
        <begin position="246"/>
        <end position="281"/>
    </location>
</feature>
<dbReference type="CDD" id="cd16701">
    <property type="entry name" value="RING_CH-C4HC3_MARCH5"/>
    <property type="match status" value="1"/>
</dbReference>
<feature type="region of interest" description="Disordered" evidence="20">
    <location>
        <begin position="1737"/>
        <end position="1763"/>
    </location>
</feature>
<evidence type="ECO:0000256" key="6">
    <source>
        <dbReference type="ARBA" id="ARBA00022692"/>
    </source>
</evidence>
<evidence type="ECO:0000256" key="16">
    <source>
        <dbReference type="ARBA" id="ARBA00023242"/>
    </source>
</evidence>
<evidence type="ECO:0000256" key="10">
    <source>
        <dbReference type="ARBA" id="ARBA00022833"/>
    </source>
</evidence>
<evidence type="ECO:0000256" key="5">
    <source>
        <dbReference type="ARBA" id="ARBA00022574"/>
    </source>
</evidence>
<keyword evidence="8" id="KW-0677">Repeat</keyword>
<feature type="transmembrane region" description="Helical" evidence="21">
    <location>
        <begin position="939"/>
        <end position="959"/>
    </location>
</feature>
<feature type="repeat" description="WD" evidence="18">
    <location>
        <begin position="161"/>
        <end position="203"/>
    </location>
</feature>
<keyword evidence="11 19" id="KW-0156">Chromatin regulator</keyword>
<dbReference type="GO" id="GO:0005783">
    <property type="term" value="C:endoplasmic reticulum"/>
    <property type="evidence" value="ECO:0007669"/>
    <property type="project" value="TreeGrafter"/>
</dbReference>
<evidence type="ECO:0000256" key="3">
    <source>
        <dbReference type="ARBA" id="ARBA00007332"/>
    </source>
</evidence>
<comment type="subunit">
    <text evidence="19">Component of an histone acetyltransferase complex. Interacts with H3K4me3 and to a lesser extent with H3K4me2.</text>
</comment>
<dbReference type="Proteomes" id="UP001151699">
    <property type="component" value="Chromosome X"/>
</dbReference>
<feature type="transmembrane region" description="Helical" evidence="21">
    <location>
        <begin position="480"/>
        <end position="498"/>
    </location>
</feature>
<dbReference type="OrthoDB" id="674604at2759"/>
<dbReference type="PROSITE" id="PS50294">
    <property type="entry name" value="WD_REPEATS_REGION"/>
    <property type="match status" value="6"/>
</dbReference>
<feature type="transmembrane region" description="Helical" evidence="21">
    <location>
        <begin position="518"/>
        <end position="538"/>
    </location>
</feature>
<dbReference type="SMART" id="SM01408">
    <property type="entry name" value="ING"/>
    <property type="match status" value="1"/>
</dbReference>
<evidence type="ECO:0000256" key="19">
    <source>
        <dbReference type="RuleBase" id="RU361213"/>
    </source>
</evidence>
<dbReference type="InterPro" id="IPR024610">
    <property type="entry name" value="ING_N_histone-binding"/>
</dbReference>
<evidence type="ECO:0000256" key="20">
    <source>
        <dbReference type="SAM" id="MobiDB-lite"/>
    </source>
</evidence>
<dbReference type="SMART" id="SM00249">
    <property type="entry name" value="PHD"/>
    <property type="match status" value="1"/>
</dbReference>
<dbReference type="CDD" id="cd16858">
    <property type="entry name" value="ING_ING3_Yng2p"/>
    <property type="match status" value="1"/>
</dbReference>
<feature type="domain" description="PHD-type" evidence="22">
    <location>
        <begin position="1810"/>
        <end position="1859"/>
    </location>
</feature>
<keyword evidence="14 21" id="KW-0472">Membrane</keyword>
<dbReference type="InterPro" id="IPR042020">
    <property type="entry name" value="ING3_PHD"/>
</dbReference>
<dbReference type="CDD" id="cd00200">
    <property type="entry name" value="WD40"/>
    <property type="match status" value="1"/>
</dbReference>
<name>A0A9Q0S1H1_9DIPT</name>
<dbReference type="PROSITE" id="PS00678">
    <property type="entry name" value="WD_REPEATS_1"/>
    <property type="match status" value="3"/>
</dbReference>
<keyword evidence="16 19" id="KW-0539">Nucleus</keyword>
<dbReference type="PROSITE" id="PS51292">
    <property type="entry name" value="ZF_RING_CH"/>
    <property type="match status" value="1"/>
</dbReference>
<comment type="domain">
    <text evidence="19">The PHD-type zinc finger mediates the binding to H3K4me3.</text>
</comment>
<reference evidence="24" key="1">
    <citation type="submission" date="2022-07" db="EMBL/GenBank/DDBJ databases">
        <authorList>
            <person name="Trinca V."/>
            <person name="Uliana J.V.C."/>
            <person name="Torres T.T."/>
            <person name="Ward R.J."/>
            <person name="Monesi N."/>
        </authorList>
    </citation>
    <scope>NUCLEOTIDE SEQUENCE</scope>
    <source>
        <strain evidence="24">HSMRA1968</strain>
        <tissue evidence="24">Whole embryos</tissue>
    </source>
</reference>
<dbReference type="InterPro" id="IPR001965">
    <property type="entry name" value="Znf_PHD"/>
</dbReference>
<dbReference type="GO" id="GO:0006325">
    <property type="term" value="P:chromatin organization"/>
    <property type="evidence" value="ECO:0007669"/>
    <property type="project" value="UniProtKB-KW"/>
</dbReference>
<dbReference type="InterPro" id="IPR019775">
    <property type="entry name" value="WD40_repeat_CS"/>
</dbReference>
<feature type="compositionally biased region" description="Basic and acidic residues" evidence="20">
    <location>
        <begin position="1604"/>
        <end position="1629"/>
    </location>
</feature>
<feature type="repeat" description="WD" evidence="18">
    <location>
        <begin position="204"/>
        <end position="245"/>
    </location>
</feature>
<dbReference type="Pfam" id="PF12998">
    <property type="entry name" value="ING"/>
    <property type="match status" value="1"/>
</dbReference>
<dbReference type="InterPro" id="IPR015943">
    <property type="entry name" value="WD40/YVTN_repeat-like_dom_sf"/>
</dbReference>
<dbReference type="Gene3D" id="3.30.40.10">
    <property type="entry name" value="Zinc/RING finger domain, C3HC4 (zinc finger)"/>
    <property type="match status" value="2"/>
</dbReference>
<keyword evidence="9 17" id="KW-0863">Zinc-finger</keyword>
<dbReference type="InterPro" id="IPR013083">
    <property type="entry name" value="Znf_RING/FYVE/PHD"/>
</dbReference>
<evidence type="ECO:0000256" key="12">
    <source>
        <dbReference type="ARBA" id="ARBA00022989"/>
    </source>
</evidence>
<evidence type="ECO:0000259" key="23">
    <source>
        <dbReference type="PROSITE" id="PS51292"/>
    </source>
</evidence>
<keyword evidence="7 19" id="KW-0479">Metal-binding</keyword>
<dbReference type="Pfam" id="PF12906">
    <property type="entry name" value="RINGv"/>
    <property type="match status" value="1"/>
</dbReference>
<evidence type="ECO:0000256" key="21">
    <source>
        <dbReference type="SAM" id="Phobius"/>
    </source>
</evidence>
<evidence type="ECO:0000256" key="4">
    <source>
        <dbReference type="ARBA" id="ARBA00010210"/>
    </source>
</evidence>
<evidence type="ECO:0000256" key="13">
    <source>
        <dbReference type="ARBA" id="ARBA00023015"/>
    </source>
</evidence>
<proteinExistence type="inferred from homology"/>
<dbReference type="PROSITE" id="PS50016">
    <property type="entry name" value="ZF_PHD_2"/>
    <property type="match status" value="1"/>
</dbReference>
<feature type="region of interest" description="Disordered" evidence="20">
    <location>
        <begin position="1596"/>
        <end position="1634"/>
    </location>
</feature>
<keyword evidence="13" id="KW-0805">Transcription regulation</keyword>
<comment type="subcellular location">
    <subcellularLocation>
        <location evidence="2">Membrane</location>
        <topology evidence="2">Multi-pass membrane protein</topology>
    </subcellularLocation>
    <subcellularLocation>
        <location evidence="1 19">Nucleus</location>
    </subcellularLocation>
</comment>
<dbReference type="PANTHER" id="PTHR31322">
    <property type="entry name" value="E3 UBIQUITIN-PROTEIN LIGASE TM129"/>
    <property type="match status" value="1"/>
</dbReference>
<dbReference type="FunFam" id="3.30.40.10:FF:000103">
    <property type="entry name" value="Inhibitor of growth protein"/>
    <property type="match status" value="1"/>
</dbReference>
<keyword evidence="5 18" id="KW-0853">WD repeat</keyword>
<dbReference type="InterPro" id="IPR036322">
    <property type="entry name" value="WD40_repeat_dom_sf"/>
</dbReference>
<evidence type="ECO:0000256" key="2">
    <source>
        <dbReference type="ARBA" id="ARBA00004141"/>
    </source>
</evidence>
<dbReference type="InterPro" id="IPR019787">
    <property type="entry name" value="Znf_PHD-finger"/>
</dbReference>
<keyword evidence="10 19" id="KW-0862">Zinc</keyword>
<dbReference type="InterPro" id="IPR018801">
    <property type="entry name" value="TM129"/>
</dbReference>
<sequence length="1891" mass="211975">MRVGLCYEGDDTQTTEMIDLLHLTISSKIDSIVEEILKKQVHLSSDCVSKLKESVMKLQNKLKEPTKNSFYHFKTLKDHLLPLTNVTFDKTGSRFITGSYDRTCRIWNAETGTEMISLAGHENAVFSVNFNSPKCDRVVTGSFDKTAKVWNAVTGNCMQTYYGHTAEVVATEFNPSNSDVIATASMDNTSRVYHVETGQETHLLSDHYGEVISAHFNKDGNLLLTGSFDNNAFIWDLRSKEIVMELRGHTAELSNCIWNFECSMVATSSLDATARVWDLRNHLNSMHTITGHKDEVLDICFDFAGRRLATASSDCTAKIWDVSGAFDLISVMGGHLDEVSKICFSPPGQLLLTASSDKTARIWSAENGQCLQILQGHTSEVFACAINYSGDAVVTYFDISSVHICQLSHEELIFHKNKHHFAMNESEVIYNLVFAFFSYCIVYPPLEFVETGLTINNLFKNVLGNEEIEFIPYHQRRCTLTLFVHCCLPFLYAILYLVKFDNVWVTKDDNVIKYVVWNSFLMSSLALPLLGLAVAYAWHRNTWSYHPISRTLKKFSNNDNNWQSVATSINDEFRSDTKIVSQTSFIATVIATENWILKATPCFLHIAHQSDTALIAVKSDTHQITQDIDSEVQYVNILVKPTRTGVEEFSIRINALDFKHLQDRIERPITILAGVTFNRSFIERFIDVFKVQIANNPVYATEQISDLCFACMLVEPNIKIQKHCRDVDENGAAIPNSSRCQDCYCRPMWCVECLAKWFASRQSQVEKQFWLQQKCTCPMCRAQFCILDVCFVERQNSRKEMNTSTNSTTSTDDGVINSSKPIDESRCCWVQPCKCSGTTKWVHQQCLQRWVDEKQKGNSFRRVNCPQCQTEYIIVFPSMGTVSSVLEGIDNVVKRLSPFLAASVMVGSLYWTAVTYGAVTVLQVIGHKEGLQVMENSDPLVLLIGLPAIPVALIMGRMIRWDDMVLKFIQNRSGSARKYPFLSLVLPISLDYQLSKDAIPNGNNMAVGRVPEFESDDVAFFTPDRNGFPSTNFVPEKIKIVNGVYDNLLNELSQELAAENIAVVDYFPKDVESDERDELELVQEYDLDEDDDLDGFENNLPDDASLSTGFGERQFKFAKVLTVSKNGTKIFTKFRQSVRAGGTATSTETGNYNTSLDVSTSSSGKFDVNVTIVSNGKEQKVTARGTANASASSKSKIKNRRLFQRASSDSTITLQIPSVVHIDSKVRTGSETLRLPFKSFLTLFSARINTTVSGSLKMKSIAAGEVISRIAFANKTVSLTKSCVKAYVKARSIGNNSTVDDDSITDEQFYDPAHNGENDAVASSSIFQIALIRAKTHTWTKVVSQSKSEVVIDVITCKKIKNYGKIVKKGDFVTFAGSGEVSWEKSRVTINAQRLQNLSPREYGVQFIKKQAESGSLIPILQNTFEILDKIKKSHDDDENGQSFAHDFLPSSIVIEHLPQELRDRFTEMREMDLSVQNNTDAFEKRIRVLFSQCRRGELQGAAADAEFASIRSDYYKALEDADEKVQLANQMYELVERYLRKLDSELFKFKLELEADHNGITEILEKRSLELDGSSSTSHLINAISQKENRYFGLLSQNNHSASNRERYRPRPEKRRDSRSDGPPEKRHVISTSSAIAATSALNIRPSTPTIVMPTTPTPSMSYSLQHLGAGNAIVAAASQAIAATQQMQQGRRTASLKASYEAIHGGSSVSGTHELMIGRELPGSHTAIQVVDRDNTFNGQRRHKKKLSHPTSSIAQGSNSGQSFVLPTTSSLSQPIIRPEPPPIVLNGEGLIVEQTADGEWTYDPNEPRYCICNQVSYGDMVACDNEACPYEWFHYPCVGITQSPKGKWYCPKCTLSMKRRGARNSETSMCQKYMRKKHAMPKLKNGEK</sequence>
<dbReference type="SUPFAM" id="SSF50978">
    <property type="entry name" value="WD40 repeat-like"/>
    <property type="match status" value="1"/>
</dbReference>
<dbReference type="GO" id="GO:0061630">
    <property type="term" value="F:ubiquitin protein ligase activity"/>
    <property type="evidence" value="ECO:0007669"/>
    <property type="project" value="InterPro"/>
</dbReference>
<evidence type="ECO:0000256" key="15">
    <source>
        <dbReference type="ARBA" id="ARBA00023163"/>
    </source>
</evidence>